<dbReference type="InterPro" id="IPR058625">
    <property type="entry name" value="MdtA-like_BSH"/>
</dbReference>
<keyword evidence="2" id="KW-0812">Transmembrane</keyword>
<evidence type="ECO:0000259" key="4">
    <source>
        <dbReference type="Pfam" id="PF25963"/>
    </source>
</evidence>
<feature type="domain" description="p-hydroxybenzoic acid efflux pump subunit AaeA-like beta-barrel" evidence="4">
    <location>
        <begin position="236"/>
        <end position="330"/>
    </location>
</feature>
<name>A0ABW7HKB3_9BURK</name>
<feature type="coiled-coil region" evidence="1">
    <location>
        <begin position="118"/>
        <end position="145"/>
    </location>
</feature>
<dbReference type="Gene3D" id="2.40.30.170">
    <property type="match status" value="1"/>
</dbReference>
<gene>
    <name evidence="5" type="ORF">ACG04R_27080</name>
</gene>
<dbReference type="PANTHER" id="PTHR30367">
    <property type="entry name" value="P-HYDROXYBENZOIC ACID EFFLUX PUMP SUBUNIT AAEA-RELATED"/>
    <property type="match status" value="1"/>
</dbReference>
<evidence type="ECO:0000256" key="1">
    <source>
        <dbReference type="SAM" id="Coils"/>
    </source>
</evidence>
<evidence type="ECO:0000313" key="5">
    <source>
        <dbReference type="EMBL" id="MFG6490361.1"/>
    </source>
</evidence>
<evidence type="ECO:0000259" key="3">
    <source>
        <dbReference type="Pfam" id="PF25917"/>
    </source>
</evidence>
<keyword evidence="2" id="KW-0472">Membrane</keyword>
<protein>
    <submittedName>
        <fullName evidence="5">Biotin/lipoyl-binding protein</fullName>
    </submittedName>
</protein>
<evidence type="ECO:0000313" key="6">
    <source>
        <dbReference type="Proteomes" id="UP001606134"/>
    </source>
</evidence>
<keyword evidence="6" id="KW-1185">Reference proteome</keyword>
<keyword evidence="2" id="KW-1133">Transmembrane helix</keyword>
<dbReference type="EMBL" id="JBIGIC010000022">
    <property type="protein sequence ID" value="MFG6490361.1"/>
    <property type="molecule type" value="Genomic_DNA"/>
</dbReference>
<dbReference type="InterPro" id="IPR058634">
    <property type="entry name" value="AaeA-lik-b-barrel"/>
</dbReference>
<feature type="domain" description="Multidrug resistance protein MdtA-like barrel-sandwich hybrid" evidence="3">
    <location>
        <begin position="66"/>
        <end position="224"/>
    </location>
</feature>
<proteinExistence type="predicted"/>
<dbReference type="Gene3D" id="2.40.50.100">
    <property type="match status" value="1"/>
</dbReference>
<evidence type="ECO:0000256" key="2">
    <source>
        <dbReference type="SAM" id="Phobius"/>
    </source>
</evidence>
<dbReference type="RefSeq" id="WP_394417433.1">
    <property type="nucleotide sequence ID" value="NZ_JBIGIC010000022.1"/>
</dbReference>
<keyword evidence="1" id="KW-0175">Coiled coil</keyword>
<feature type="transmembrane region" description="Helical" evidence="2">
    <location>
        <begin position="21"/>
        <end position="42"/>
    </location>
</feature>
<comment type="caution">
    <text evidence="5">The sequence shown here is derived from an EMBL/GenBank/DDBJ whole genome shotgun (WGS) entry which is preliminary data.</text>
</comment>
<dbReference type="Pfam" id="PF25963">
    <property type="entry name" value="Beta-barrel_AAEA"/>
    <property type="match status" value="1"/>
</dbReference>
<organism evidence="5 6">
    <name type="scientific">Pelomonas candidula</name>
    <dbReference type="NCBI Taxonomy" id="3299025"/>
    <lineage>
        <taxon>Bacteria</taxon>
        <taxon>Pseudomonadati</taxon>
        <taxon>Pseudomonadota</taxon>
        <taxon>Betaproteobacteria</taxon>
        <taxon>Burkholderiales</taxon>
        <taxon>Sphaerotilaceae</taxon>
        <taxon>Roseateles</taxon>
    </lineage>
</organism>
<sequence length="346" mass="37567">MTRKLFATRLRHAAGNRALQFARRTAPVLVTAGIALVALVALKDVWQRYAEAPWTRDARLRATVLQVAPDVSGPLTEVRVHDNQRVARGDVLFQVDTTRFQLALEQARATLAQSRAGAAQARAALDNQRAQLAQARREAERSHRLSGLVAQETLEQGDVKVQQAEATVALAEAAHAAADASRAAAEAAVRVAQLNLERTTVRSPVDGYLNDNAPHVGDYVSAGRYVLSMVDATGVYADGYFEETKLQKIHTGQAVTLQLMGEDRQLRGRVESIAAGIEDRDRSSGANLLPNVNPSFNWVRLAQRVPVRIAIDDWPASQRPVIGRTATVSVVDDAPAQGQRARQGQS</sequence>
<dbReference type="Proteomes" id="UP001606134">
    <property type="component" value="Unassembled WGS sequence"/>
</dbReference>
<reference evidence="5 6" key="1">
    <citation type="submission" date="2024-08" db="EMBL/GenBank/DDBJ databases">
        <authorList>
            <person name="Lu H."/>
        </authorList>
    </citation>
    <scope>NUCLEOTIDE SEQUENCE [LARGE SCALE GENOMIC DNA]</scope>
    <source>
        <strain evidence="5 6">BYS78W</strain>
    </source>
</reference>
<dbReference type="PANTHER" id="PTHR30367:SF12">
    <property type="entry name" value="P-HYDROXYBENZOIC ACID EFFLUX PUMP SUBUNIT AAEA"/>
    <property type="match status" value="1"/>
</dbReference>
<dbReference type="InterPro" id="IPR050393">
    <property type="entry name" value="MFP_Efflux_Pump"/>
</dbReference>
<accession>A0ABW7HKB3</accession>
<dbReference type="SUPFAM" id="SSF111369">
    <property type="entry name" value="HlyD-like secretion proteins"/>
    <property type="match status" value="1"/>
</dbReference>
<dbReference type="Pfam" id="PF25917">
    <property type="entry name" value="BSH_RND"/>
    <property type="match status" value="1"/>
</dbReference>